<reference evidence="1" key="1">
    <citation type="journal article" date="2023" name="G3 (Bethesda)">
        <title>Whole genome assemblies of Zophobas morio and Tenebrio molitor.</title>
        <authorList>
            <person name="Kaur S."/>
            <person name="Stinson S.A."/>
            <person name="diCenzo G.C."/>
        </authorList>
    </citation>
    <scope>NUCLEOTIDE SEQUENCE</scope>
    <source>
        <strain evidence="1">QUZm001</strain>
    </source>
</reference>
<keyword evidence="2" id="KW-1185">Reference proteome</keyword>
<gene>
    <name evidence="1" type="ORF">Zmor_005408</name>
</gene>
<dbReference type="Proteomes" id="UP001168821">
    <property type="component" value="Unassembled WGS sequence"/>
</dbReference>
<protein>
    <submittedName>
        <fullName evidence="1">Uncharacterized protein</fullName>
    </submittedName>
</protein>
<organism evidence="1 2">
    <name type="scientific">Zophobas morio</name>
    <dbReference type="NCBI Taxonomy" id="2755281"/>
    <lineage>
        <taxon>Eukaryota</taxon>
        <taxon>Metazoa</taxon>
        <taxon>Ecdysozoa</taxon>
        <taxon>Arthropoda</taxon>
        <taxon>Hexapoda</taxon>
        <taxon>Insecta</taxon>
        <taxon>Pterygota</taxon>
        <taxon>Neoptera</taxon>
        <taxon>Endopterygota</taxon>
        <taxon>Coleoptera</taxon>
        <taxon>Polyphaga</taxon>
        <taxon>Cucujiformia</taxon>
        <taxon>Tenebrionidae</taxon>
        <taxon>Zophobas</taxon>
    </lineage>
</organism>
<proteinExistence type="predicted"/>
<evidence type="ECO:0000313" key="2">
    <source>
        <dbReference type="Proteomes" id="UP001168821"/>
    </source>
</evidence>
<evidence type="ECO:0000313" key="1">
    <source>
        <dbReference type="EMBL" id="KAJ3660982.1"/>
    </source>
</evidence>
<accession>A0AA38MMH3</accession>
<dbReference type="AlphaFoldDB" id="A0AA38MMH3"/>
<sequence length="88" mass="10257">MNRRNLYSKKVLQLGIRQYSLRQLTGAQQKYPWGVLAQAEFGATGLRLFSSHDGDSIYRKAYPHSHLHYDHAFETRPIRSPEPQWDLG</sequence>
<comment type="caution">
    <text evidence="1">The sequence shown here is derived from an EMBL/GenBank/DDBJ whole genome shotgun (WGS) entry which is preliminary data.</text>
</comment>
<dbReference type="EMBL" id="JALNTZ010000002">
    <property type="protein sequence ID" value="KAJ3660982.1"/>
    <property type="molecule type" value="Genomic_DNA"/>
</dbReference>
<name>A0AA38MMH3_9CUCU</name>